<name>A0A4Y8UI81_9GAMM</name>
<accession>A0A4Y8UI81</accession>
<proteinExistence type="predicted"/>
<dbReference type="Proteomes" id="UP000298133">
    <property type="component" value="Unassembled WGS sequence"/>
</dbReference>
<dbReference type="Pfam" id="PF05170">
    <property type="entry name" value="AsmA"/>
    <property type="match status" value="1"/>
</dbReference>
<sequence length="502" mass="52763">MMGRLSKLLITVAVAVAVALAGLSVWVSQLNLAEQLSQAAAKQGLRLQVSGGVGWTLWPAPSIALRDIQFADQLQPQQANLRADIEQLRVAANWQQLISGEIALDTIAVHGAAISLQSFAALAALADTTTSPASSGPASSAAPPINIGTVLLVDSSISAPLAGRTHLITVDGELQLGQRRGDLRATATAQPLLDGQLSIALDWVTSAQAQLQLHSGRLDIGTLGGAQPLWLEQLNATVDAAATELLLKSLKGNLLGGDIVASGRADIGRERLTFSAQSRLQNLPLQPLLASQQSRLPLAGLINFNGNWRGSVPLTAQSTAPLLNSIAGSGTLDSTALVFTATNLERDFCSAATLLEGKSLSRQRATSATLSPQTQITALNANWTLQQGVLQLEQLAMASEALSLAGSGAVELAAERYVLRFDATIDSAAVNSTGCDISDKLADRPLPFSCTGSYGEPPNHRCNLDKRAVEQLLKTKLLETLQRKLEGNSSNNLAPLLDKLFK</sequence>
<evidence type="ECO:0000313" key="3">
    <source>
        <dbReference type="Proteomes" id="UP000298133"/>
    </source>
</evidence>
<gene>
    <name evidence="2" type="ORF">E3W66_00775</name>
</gene>
<dbReference type="OrthoDB" id="9766390at2"/>
<dbReference type="InterPro" id="IPR007844">
    <property type="entry name" value="AsmA"/>
</dbReference>
<comment type="caution">
    <text evidence="2">The sequence shown here is derived from an EMBL/GenBank/DDBJ whole genome shotgun (WGS) entry which is preliminary data.</text>
</comment>
<evidence type="ECO:0000259" key="1">
    <source>
        <dbReference type="Pfam" id="PF05170"/>
    </source>
</evidence>
<keyword evidence="3" id="KW-1185">Reference proteome</keyword>
<dbReference type="GO" id="GO:0005886">
    <property type="term" value="C:plasma membrane"/>
    <property type="evidence" value="ECO:0007669"/>
    <property type="project" value="TreeGrafter"/>
</dbReference>
<dbReference type="EMBL" id="SPIA01000001">
    <property type="protein sequence ID" value="TFH68525.1"/>
    <property type="molecule type" value="Genomic_DNA"/>
</dbReference>
<dbReference type="AlphaFoldDB" id="A0A4Y8UI81"/>
<dbReference type="PANTHER" id="PTHR30441:SF4">
    <property type="entry name" value="PROTEIN ASMA"/>
    <property type="match status" value="1"/>
</dbReference>
<evidence type="ECO:0000313" key="2">
    <source>
        <dbReference type="EMBL" id="TFH68525.1"/>
    </source>
</evidence>
<dbReference type="InterPro" id="IPR052894">
    <property type="entry name" value="AsmA-related"/>
</dbReference>
<feature type="domain" description="AsmA" evidence="1">
    <location>
        <begin position="228"/>
        <end position="393"/>
    </location>
</feature>
<dbReference type="GO" id="GO:0090313">
    <property type="term" value="P:regulation of protein targeting to membrane"/>
    <property type="evidence" value="ECO:0007669"/>
    <property type="project" value="TreeGrafter"/>
</dbReference>
<reference evidence="2 3" key="1">
    <citation type="submission" date="2019-03" db="EMBL/GenBank/DDBJ databases">
        <title>Draft genome of Gammaproteobacteria bacterium LSUCC0057, a member of the SAR92 clade.</title>
        <authorList>
            <person name="Lanclos V.C."/>
            <person name="Doiron C."/>
            <person name="Henson M.W."/>
            <person name="Thrash J.C."/>
        </authorList>
    </citation>
    <scope>NUCLEOTIDE SEQUENCE [LARGE SCALE GENOMIC DNA]</scope>
    <source>
        <strain evidence="2 3">LSUCC0057</strain>
    </source>
</reference>
<dbReference type="PANTHER" id="PTHR30441">
    <property type="entry name" value="DUF748 DOMAIN-CONTAINING PROTEIN"/>
    <property type="match status" value="1"/>
</dbReference>
<organism evidence="2 3">
    <name type="scientific">Gammaproteobacteria bacterium LSUCC0057</name>
    <dbReference type="NCBI Taxonomy" id="2559237"/>
    <lineage>
        <taxon>Bacteria</taxon>
        <taxon>Pseudomonadati</taxon>
        <taxon>Pseudomonadota</taxon>
        <taxon>Gammaproteobacteria</taxon>
        <taxon>Cellvibrionales</taxon>
        <taxon>Porticoccaceae</taxon>
        <taxon>SAR92 clade</taxon>
    </lineage>
</organism>
<protein>
    <submittedName>
        <fullName evidence="2">AsmA family protein</fullName>
    </submittedName>
</protein>